<dbReference type="PANTHER" id="PTHR11654">
    <property type="entry name" value="OLIGOPEPTIDE TRANSPORTER-RELATED"/>
    <property type="match status" value="1"/>
</dbReference>
<dbReference type="AlphaFoldDB" id="A0A8S9LLL5"/>
<evidence type="ECO:0000313" key="8">
    <source>
        <dbReference type="Proteomes" id="UP000712281"/>
    </source>
</evidence>
<dbReference type="InterPro" id="IPR000109">
    <property type="entry name" value="POT_fam"/>
</dbReference>
<accession>A0A8S9LLL5</accession>
<dbReference type="EMBL" id="QGKW02000276">
    <property type="protein sequence ID" value="KAF2606849.1"/>
    <property type="molecule type" value="Genomic_DNA"/>
</dbReference>
<dbReference type="SUPFAM" id="SSF103473">
    <property type="entry name" value="MFS general substrate transporter"/>
    <property type="match status" value="1"/>
</dbReference>
<evidence type="ECO:0000256" key="1">
    <source>
        <dbReference type="ARBA" id="ARBA00004141"/>
    </source>
</evidence>
<proteinExistence type="inferred from homology"/>
<keyword evidence="4 6" id="KW-1133">Transmembrane helix</keyword>
<dbReference type="Gene3D" id="1.20.1250.20">
    <property type="entry name" value="MFS general substrate transporter like domains"/>
    <property type="match status" value="1"/>
</dbReference>
<gene>
    <name evidence="7" type="ORF">F2Q68_00045820</name>
</gene>
<evidence type="ECO:0000256" key="2">
    <source>
        <dbReference type="ARBA" id="ARBA00005982"/>
    </source>
</evidence>
<dbReference type="GO" id="GO:0022857">
    <property type="term" value="F:transmembrane transporter activity"/>
    <property type="evidence" value="ECO:0007669"/>
    <property type="project" value="InterPro"/>
</dbReference>
<name>A0A8S9LLL5_BRACR</name>
<comment type="subcellular location">
    <subcellularLocation>
        <location evidence="1">Membrane</location>
        <topology evidence="1">Multi-pass membrane protein</topology>
    </subcellularLocation>
</comment>
<keyword evidence="5 6" id="KW-0472">Membrane</keyword>
<dbReference type="Pfam" id="PF00854">
    <property type="entry name" value="PTR2"/>
    <property type="match status" value="1"/>
</dbReference>
<evidence type="ECO:0000313" key="7">
    <source>
        <dbReference type="EMBL" id="KAF2606849.1"/>
    </source>
</evidence>
<dbReference type="InterPro" id="IPR036259">
    <property type="entry name" value="MFS_trans_sf"/>
</dbReference>
<feature type="transmembrane region" description="Helical" evidence="6">
    <location>
        <begin position="122"/>
        <end position="143"/>
    </location>
</feature>
<dbReference type="GO" id="GO:0016020">
    <property type="term" value="C:membrane"/>
    <property type="evidence" value="ECO:0007669"/>
    <property type="project" value="UniProtKB-SubCell"/>
</dbReference>
<protein>
    <recommendedName>
        <fullName evidence="9">HMA domain-containing protein</fullName>
    </recommendedName>
</protein>
<feature type="transmembrane region" description="Helical" evidence="6">
    <location>
        <begin position="252"/>
        <end position="270"/>
    </location>
</feature>
<evidence type="ECO:0000256" key="5">
    <source>
        <dbReference type="ARBA" id="ARBA00023136"/>
    </source>
</evidence>
<evidence type="ECO:0000256" key="6">
    <source>
        <dbReference type="SAM" id="Phobius"/>
    </source>
</evidence>
<evidence type="ECO:0000256" key="3">
    <source>
        <dbReference type="ARBA" id="ARBA00022692"/>
    </source>
</evidence>
<sequence length="421" mass="47301">MAENFLDKAAIKTEEDNLKSGQIPNLWRLSTVHRVEELKSVIRMGPIGASGILLFTAYAQQGTFSLQQAKTMNRHLTKSFQIPAGSMSVFTTIAMLCTIVFYDRIFVKIARNFTGLERGITFLHRMGIGFIISFIATLVAGFVEIKRKQVALEHGLLDKPHTVIPISFMWLIPQYSLHGIAEAFMSIGSLEFFYDQAPESMRSTAMALFWMSISIGNYASTLLVTLVHAFSAKPDGSNWLPDKNLNHGRLEYFYWLITLLQAINFVYYLWCTKIYTYKPVQVHHSKEVNSPVSGDTVMASLSEIVEQELGASPRSKLSITSESSLASVASLSMPLIQEIVLSADIRCSDCQEKIADIMSRMIAETYSILVSVLEKKVTLTCTYSGDRRVSKSYGEALLCKISIFKRRMFHSSRKTTQCRLA</sequence>
<dbReference type="Proteomes" id="UP000712281">
    <property type="component" value="Unassembled WGS sequence"/>
</dbReference>
<feature type="transmembrane region" description="Helical" evidence="6">
    <location>
        <begin position="208"/>
        <end position="232"/>
    </location>
</feature>
<reference evidence="7" key="1">
    <citation type="submission" date="2019-12" db="EMBL/GenBank/DDBJ databases">
        <title>Genome sequencing and annotation of Brassica cretica.</title>
        <authorList>
            <person name="Studholme D.J."/>
            <person name="Sarris P.F."/>
        </authorList>
    </citation>
    <scope>NUCLEOTIDE SEQUENCE</scope>
    <source>
        <strain evidence="7">PFS-001/15</strain>
        <tissue evidence="7">Leaf</tissue>
    </source>
</reference>
<feature type="transmembrane region" description="Helical" evidence="6">
    <location>
        <begin position="80"/>
        <end position="102"/>
    </location>
</feature>
<keyword evidence="3 6" id="KW-0812">Transmembrane</keyword>
<evidence type="ECO:0000256" key="4">
    <source>
        <dbReference type="ARBA" id="ARBA00022989"/>
    </source>
</evidence>
<comment type="similarity">
    <text evidence="2">Belongs to the major facilitator superfamily. Proton-dependent oligopeptide transporter (POT/PTR) (TC 2.A.17) family.</text>
</comment>
<evidence type="ECO:0008006" key="9">
    <source>
        <dbReference type="Google" id="ProtNLM"/>
    </source>
</evidence>
<comment type="caution">
    <text evidence="7">The sequence shown here is derived from an EMBL/GenBank/DDBJ whole genome shotgun (WGS) entry which is preliminary data.</text>
</comment>
<organism evidence="7 8">
    <name type="scientific">Brassica cretica</name>
    <name type="common">Mustard</name>
    <dbReference type="NCBI Taxonomy" id="69181"/>
    <lineage>
        <taxon>Eukaryota</taxon>
        <taxon>Viridiplantae</taxon>
        <taxon>Streptophyta</taxon>
        <taxon>Embryophyta</taxon>
        <taxon>Tracheophyta</taxon>
        <taxon>Spermatophyta</taxon>
        <taxon>Magnoliopsida</taxon>
        <taxon>eudicotyledons</taxon>
        <taxon>Gunneridae</taxon>
        <taxon>Pentapetalae</taxon>
        <taxon>rosids</taxon>
        <taxon>malvids</taxon>
        <taxon>Brassicales</taxon>
        <taxon>Brassicaceae</taxon>
        <taxon>Brassiceae</taxon>
        <taxon>Brassica</taxon>
    </lineage>
</organism>